<evidence type="ECO:0000256" key="2">
    <source>
        <dbReference type="PROSITE-ProRule" id="PRU00169"/>
    </source>
</evidence>
<sequence length="516" mass="60325">MSIRILWADDEIDRLKPHIMFLENKGFEMIPVTNGEDAITLVEKEAFDLVFLDEQMPGMDGLTTLGKIKKINQQIPVVMITKSEEEFIMEDAIGFKIADYLIKPVNPNQILLTIKRILDQKRLTNEKSAQNYLQSFQSISAQIQSRPDWSEWISIYSALTNWELELEKGDEGLLQVLYDQIQQANTEFGKFIDSEYQYWLTKEADERPLLSVDIVKEYIHPHIGGDYDSNFLFLIDCMRYDQWLVFERLLREFYHIDTDFYYSILPTATPYSRNAIFAGLYPADIEKHYPQFWKNAEGDESSLNQDEPDLLREQLRRLGHGFEPRYEKVLHKEEGKKIADRIMNYVQNPVNAFVFNFVDTLVHYRSDSDVLKEIAPDVPAFRSLARTWFQHSNLLQILKDLSTKNVRIVITTDHGSVRSLRDTKVLGDRNTSTSLRYKFGRHLKADKNAAIIVDNPADYRLPRINSSTNYIIAKEDYYFVYPTNYHRFQNKYRDTFQHGGASMEEMILPVSVLTPK</sequence>
<dbReference type="CDD" id="cd00156">
    <property type="entry name" value="REC"/>
    <property type="match status" value="1"/>
</dbReference>
<feature type="modified residue" description="4-aspartylphosphate" evidence="2">
    <location>
        <position position="53"/>
    </location>
</feature>
<dbReference type="PANTHER" id="PTHR44591:SF3">
    <property type="entry name" value="RESPONSE REGULATORY DOMAIN-CONTAINING PROTEIN"/>
    <property type="match status" value="1"/>
</dbReference>
<dbReference type="PANTHER" id="PTHR44591">
    <property type="entry name" value="STRESS RESPONSE REGULATOR PROTEIN 1"/>
    <property type="match status" value="1"/>
</dbReference>
<proteinExistence type="predicted"/>
<dbReference type="Proteomes" id="UP000254808">
    <property type="component" value="Chromosome"/>
</dbReference>
<dbReference type="Pfam" id="PF08665">
    <property type="entry name" value="PglZ"/>
    <property type="match status" value="1"/>
</dbReference>
<feature type="domain" description="Response regulatory" evidence="3">
    <location>
        <begin position="4"/>
        <end position="118"/>
    </location>
</feature>
<evidence type="ECO:0000313" key="5">
    <source>
        <dbReference type="Proteomes" id="UP000254808"/>
    </source>
</evidence>
<dbReference type="SMART" id="SM00448">
    <property type="entry name" value="REC"/>
    <property type="match status" value="1"/>
</dbReference>
<keyword evidence="1 2" id="KW-0597">Phosphoprotein</keyword>
<dbReference type="InterPro" id="IPR017850">
    <property type="entry name" value="Alkaline_phosphatase_core_sf"/>
</dbReference>
<dbReference type="SUPFAM" id="SSF53649">
    <property type="entry name" value="Alkaline phosphatase-like"/>
    <property type="match status" value="1"/>
</dbReference>
<evidence type="ECO:0000256" key="1">
    <source>
        <dbReference type="ARBA" id="ARBA00022553"/>
    </source>
</evidence>
<organism evidence="4 5">
    <name type="scientific">Cyclonatronum proteinivorum</name>
    <dbReference type="NCBI Taxonomy" id="1457365"/>
    <lineage>
        <taxon>Bacteria</taxon>
        <taxon>Pseudomonadati</taxon>
        <taxon>Balneolota</taxon>
        <taxon>Balneolia</taxon>
        <taxon>Balneolales</taxon>
        <taxon>Cyclonatronaceae</taxon>
        <taxon>Cyclonatronum</taxon>
    </lineage>
</organism>
<dbReference type="InterPro" id="IPR050595">
    <property type="entry name" value="Bact_response_regulator"/>
</dbReference>
<name>A0A345UGN4_9BACT</name>
<dbReference type="InterPro" id="IPR001789">
    <property type="entry name" value="Sig_transdc_resp-reg_receiver"/>
</dbReference>
<dbReference type="GO" id="GO:0000160">
    <property type="term" value="P:phosphorelay signal transduction system"/>
    <property type="evidence" value="ECO:0007669"/>
    <property type="project" value="InterPro"/>
</dbReference>
<reference evidence="4 5" key="1">
    <citation type="submission" date="2018-03" db="EMBL/GenBank/DDBJ databases">
        <title>Phenotypic and genomic properties of Cyclonatronum proteinivorum gen. nov., sp. nov., a haloalkaliphilic bacteroidete from soda lakes possessing Na+-translocating rhodopsin.</title>
        <authorList>
            <person name="Toshchakov S.V."/>
            <person name="Korzhenkov A."/>
            <person name="Samarov N.I."/>
            <person name="Kublanov I.V."/>
            <person name="Muntyan M.S."/>
            <person name="Sorokin D.Y."/>
        </authorList>
    </citation>
    <scope>NUCLEOTIDE SEQUENCE [LARGE SCALE GENOMIC DNA]</scope>
    <source>
        <strain evidence="4 5">Omega</strain>
    </source>
</reference>
<dbReference type="Pfam" id="PF00072">
    <property type="entry name" value="Response_reg"/>
    <property type="match status" value="1"/>
</dbReference>
<dbReference type="RefSeq" id="WP_114982928.1">
    <property type="nucleotide sequence ID" value="NZ_CP027806.1"/>
</dbReference>
<dbReference type="AlphaFoldDB" id="A0A345UGN4"/>
<gene>
    <name evidence="4" type="ORF">CYPRO_0348</name>
</gene>
<evidence type="ECO:0000313" key="4">
    <source>
        <dbReference type="EMBL" id="AXI99635.1"/>
    </source>
</evidence>
<dbReference type="Gene3D" id="3.40.720.10">
    <property type="entry name" value="Alkaline Phosphatase, subunit A"/>
    <property type="match status" value="1"/>
</dbReference>
<dbReference type="InterPro" id="IPR011006">
    <property type="entry name" value="CheY-like_superfamily"/>
</dbReference>
<dbReference type="Gene3D" id="3.40.50.2300">
    <property type="match status" value="1"/>
</dbReference>
<evidence type="ECO:0000259" key="3">
    <source>
        <dbReference type="PROSITE" id="PS50110"/>
    </source>
</evidence>
<dbReference type="PROSITE" id="PS50110">
    <property type="entry name" value="RESPONSE_REGULATORY"/>
    <property type="match status" value="1"/>
</dbReference>
<dbReference type="OrthoDB" id="9813025at2"/>
<dbReference type="SUPFAM" id="SSF52172">
    <property type="entry name" value="CheY-like"/>
    <property type="match status" value="1"/>
</dbReference>
<protein>
    <submittedName>
        <fullName evidence="4">PglZ domain-containing protein</fullName>
    </submittedName>
</protein>
<dbReference type="KEGG" id="cprv:CYPRO_0348"/>
<dbReference type="EMBL" id="CP027806">
    <property type="protein sequence ID" value="AXI99635.1"/>
    <property type="molecule type" value="Genomic_DNA"/>
</dbReference>
<keyword evidence="5" id="KW-1185">Reference proteome</keyword>
<accession>A0A345UGN4</accession>